<accession>A0A914R1M0</accession>
<keyword evidence="1" id="KW-1185">Reference proteome</keyword>
<dbReference type="WBParaSite" id="PEQ_0000034701-mRNA-1">
    <property type="protein sequence ID" value="PEQ_0000034701-mRNA-1"/>
    <property type="gene ID" value="PEQ_0000034701"/>
</dbReference>
<evidence type="ECO:0000313" key="1">
    <source>
        <dbReference type="Proteomes" id="UP000887564"/>
    </source>
</evidence>
<sequence>MNTAALYLAQKQFPSGWYFFGMVAQGTNKTTRHRLAYLEWQSESNVVLSRSIRAWLQRRQRTALASPLYQLFDFSTRKVRSQFRVEFFQFLFKVILHLPHRHFWKPRRFRSTCKFRSKCLIFMLQ</sequence>
<evidence type="ECO:0000313" key="2">
    <source>
        <dbReference type="WBParaSite" id="PEQ_0000034701-mRNA-1"/>
    </source>
</evidence>
<proteinExistence type="predicted"/>
<dbReference type="Proteomes" id="UP000887564">
    <property type="component" value="Unplaced"/>
</dbReference>
<dbReference type="AlphaFoldDB" id="A0A914R1M0"/>
<organism evidence="1 2">
    <name type="scientific">Parascaris equorum</name>
    <name type="common">Equine roundworm</name>
    <dbReference type="NCBI Taxonomy" id="6256"/>
    <lineage>
        <taxon>Eukaryota</taxon>
        <taxon>Metazoa</taxon>
        <taxon>Ecdysozoa</taxon>
        <taxon>Nematoda</taxon>
        <taxon>Chromadorea</taxon>
        <taxon>Rhabditida</taxon>
        <taxon>Spirurina</taxon>
        <taxon>Ascaridomorpha</taxon>
        <taxon>Ascaridoidea</taxon>
        <taxon>Ascarididae</taxon>
        <taxon>Parascaris</taxon>
    </lineage>
</organism>
<reference evidence="2" key="1">
    <citation type="submission" date="2022-11" db="UniProtKB">
        <authorList>
            <consortium name="WormBaseParasite"/>
        </authorList>
    </citation>
    <scope>IDENTIFICATION</scope>
</reference>
<name>A0A914R1M0_PAREQ</name>
<protein>
    <submittedName>
        <fullName evidence="2">Uncharacterized protein</fullName>
    </submittedName>
</protein>